<dbReference type="InterPro" id="IPR001248">
    <property type="entry name" value="Pur-cyt_permease"/>
</dbReference>
<comment type="similarity">
    <text evidence="2 7">Belongs to the purine-cytosine permease (2.A.39) family.</text>
</comment>
<evidence type="ECO:0000256" key="1">
    <source>
        <dbReference type="ARBA" id="ARBA00004141"/>
    </source>
</evidence>
<feature type="transmembrane region" description="Helical" evidence="8">
    <location>
        <begin position="208"/>
        <end position="229"/>
    </location>
</feature>
<feature type="transmembrane region" description="Helical" evidence="8">
    <location>
        <begin position="250"/>
        <end position="276"/>
    </location>
</feature>
<feature type="transmembrane region" description="Helical" evidence="8">
    <location>
        <begin position="324"/>
        <end position="343"/>
    </location>
</feature>
<keyword evidence="4 8" id="KW-0812">Transmembrane</keyword>
<protein>
    <submittedName>
        <fullName evidence="9">Allantoin permease</fullName>
    </submittedName>
</protein>
<feature type="transmembrane region" description="Helical" evidence="8">
    <location>
        <begin position="41"/>
        <end position="61"/>
    </location>
</feature>
<sequence length="458" mass="49226">MAVSMDHRNKARYGNRTFQVEPYGIESVGQEERHGTVRSQFTLWLGSNLTIADFALGFLPVSLGLPWPWIIVSILLGNVAGSLLVGACSAMGPTYGVPQLIIGRYSFGKIGGLLPALLNYVSTIGWFAVNNILGTFGLRVLFPGLLFWQGALILVVIQGLLAVYGHNLIHAYERVMSVLLAILFAVVTIIAATQTGKLLAYHPTTQGLWPLFAIMVAAAFSYVGSWGPYASDYSRYLPVTTDRKKIMLHVFLGSFIASAWLELVGALVAVLAGAGASDPIAALHSVTGGFGAIAVIAVVLGGTAADALNLYSNALSAGALGIRLPRVVLAIGASLIGLILSLLGSGHFEQNYENFLLMLGYWMTPWVGILITDFFILRRDRIASKDIRATTRVFWPGILSFLIGIVCSLPFMDGPFYEGAISKAMGGAELSFYVGFLVASIVYYLMTRRVVNMASNSL</sequence>
<feature type="transmembrane region" description="Helical" evidence="8">
    <location>
        <begin position="288"/>
        <end position="312"/>
    </location>
</feature>
<evidence type="ECO:0000313" key="10">
    <source>
        <dbReference type="Proteomes" id="UP001139263"/>
    </source>
</evidence>
<name>A0A9X1VB23_9BACL</name>
<comment type="caution">
    <text evidence="9">The sequence shown here is derived from an EMBL/GenBank/DDBJ whole genome shotgun (WGS) entry which is preliminary data.</text>
</comment>
<dbReference type="EMBL" id="JALBUF010000002">
    <property type="protein sequence ID" value="MCI0182692.1"/>
    <property type="molecule type" value="Genomic_DNA"/>
</dbReference>
<feature type="transmembrane region" description="Helical" evidence="8">
    <location>
        <begin position="424"/>
        <end position="446"/>
    </location>
</feature>
<dbReference type="PANTHER" id="PTHR31806">
    <property type="entry name" value="PURINE-CYTOSINE PERMEASE FCY2-RELATED"/>
    <property type="match status" value="1"/>
</dbReference>
<organism evidence="9 10">
    <name type="scientific">Sulfoacidibacillus ferrooxidans</name>
    <dbReference type="NCBI Taxonomy" id="2005001"/>
    <lineage>
        <taxon>Bacteria</taxon>
        <taxon>Bacillati</taxon>
        <taxon>Bacillota</taxon>
        <taxon>Bacilli</taxon>
        <taxon>Bacillales</taxon>
        <taxon>Alicyclobacillaceae</taxon>
        <taxon>Sulfoacidibacillus</taxon>
    </lineage>
</organism>
<evidence type="ECO:0000256" key="2">
    <source>
        <dbReference type="ARBA" id="ARBA00008974"/>
    </source>
</evidence>
<dbReference type="AlphaFoldDB" id="A0A9X1VB23"/>
<feature type="transmembrane region" description="Helical" evidence="8">
    <location>
        <begin position="175"/>
        <end position="196"/>
    </location>
</feature>
<evidence type="ECO:0000256" key="5">
    <source>
        <dbReference type="ARBA" id="ARBA00022989"/>
    </source>
</evidence>
<dbReference type="PANTHER" id="PTHR31806:SF1">
    <property type="entry name" value="PURINE-CYTOSINE PERMEASE FCY2-RELATED"/>
    <property type="match status" value="1"/>
</dbReference>
<feature type="transmembrane region" description="Helical" evidence="8">
    <location>
        <begin position="141"/>
        <end position="163"/>
    </location>
</feature>
<feature type="transmembrane region" description="Helical" evidence="8">
    <location>
        <begin position="389"/>
        <end position="412"/>
    </location>
</feature>
<keyword evidence="6 7" id="KW-0472">Membrane</keyword>
<dbReference type="Gene3D" id="1.10.4160.10">
    <property type="entry name" value="Hydantoin permease"/>
    <property type="match status" value="1"/>
</dbReference>
<dbReference type="Proteomes" id="UP001139263">
    <property type="component" value="Unassembled WGS sequence"/>
</dbReference>
<comment type="subcellular location">
    <subcellularLocation>
        <location evidence="1">Membrane</location>
        <topology evidence="1">Multi-pass membrane protein</topology>
    </subcellularLocation>
</comment>
<evidence type="ECO:0000256" key="3">
    <source>
        <dbReference type="ARBA" id="ARBA00022448"/>
    </source>
</evidence>
<dbReference type="PIRSF" id="PIRSF002744">
    <property type="entry name" value="Pur-cyt_permease"/>
    <property type="match status" value="1"/>
</dbReference>
<reference evidence="9" key="1">
    <citation type="submission" date="2022-03" db="EMBL/GenBank/DDBJ databases">
        <title>Draft Genome Sequence of Firmicute Strain S0AB, a Heterotrophic Iron/Sulfur-Oxidizing Extreme Acidophile.</title>
        <authorList>
            <person name="Vergara E."/>
            <person name="Pakostova E."/>
            <person name="Johnson D.B."/>
            <person name="Holmes D.S."/>
        </authorList>
    </citation>
    <scope>NUCLEOTIDE SEQUENCE</scope>
    <source>
        <strain evidence="9">S0AB</strain>
    </source>
</reference>
<evidence type="ECO:0000256" key="7">
    <source>
        <dbReference type="PIRNR" id="PIRNR002744"/>
    </source>
</evidence>
<feature type="transmembrane region" description="Helical" evidence="8">
    <location>
        <begin position="355"/>
        <end position="377"/>
    </location>
</feature>
<keyword evidence="10" id="KW-1185">Reference proteome</keyword>
<keyword evidence="5 8" id="KW-1133">Transmembrane helix</keyword>
<accession>A0A9X1VB23</accession>
<dbReference type="RefSeq" id="WP_241712306.1">
    <property type="nucleotide sequence ID" value="NZ_JALBUF010000002.1"/>
</dbReference>
<dbReference type="InterPro" id="IPR026030">
    <property type="entry name" value="Pur-cyt_permease_Fcy2/21/22"/>
</dbReference>
<proteinExistence type="inferred from homology"/>
<feature type="transmembrane region" description="Helical" evidence="8">
    <location>
        <begin position="67"/>
        <end position="89"/>
    </location>
</feature>
<dbReference type="GO" id="GO:0022857">
    <property type="term" value="F:transmembrane transporter activity"/>
    <property type="evidence" value="ECO:0007669"/>
    <property type="project" value="InterPro"/>
</dbReference>
<evidence type="ECO:0000256" key="6">
    <source>
        <dbReference type="ARBA" id="ARBA00023136"/>
    </source>
</evidence>
<dbReference type="Pfam" id="PF02133">
    <property type="entry name" value="Transp_cyt_pur"/>
    <property type="match status" value="1"/>
</dbReference>
<keyword evidence="3 7" id="KW-0813">Transport</keyword>
<evidence type="ECO:0000256" key="8">
    <source>
        <dbReference type="SAM" id="Phobius"/>
    </source>
</evidence>
<evidence type="ECO:0000313" key="9">
    <source>
        <dbReference type="EMBL" id="MCI0182692.1"/>
    </source>
</evidence>
<gene>
    <name evidence="9" type="primary">pucI_1</name>
    <name evidence="9" type="ORF">MM817_00961</name>
</gene>
<dbReference type="GO" id="GO:0005886">
    <property type="term" value="C:plasma membrane"/>
    <property type="evidence" value="ECO:0007669"/>
    <property type="project" value="TreeGrafter"/>
</dbReference>
<feature type="transmembrane region" description="Helical" evidence="8">
    <location>
        <begin position="110"/>
        <end position="129"/>
    </location>
</feature>
<evidence type="ECO:0000256" key="4">
    <source>
        <dbReference type="ARBA" id="ARBA00022692"/>
    </source>
</evidence>